<accession>A0A0B4GMN8</accession>
<evidence type="ECO:0000256" key="1">
    <source>
        <dbReference type="ARBA" id="ARBA00022801"/>
    </source>
</evidence>
<dbReference type="InterPro" id="IPR000383">
    <property type="entry name" value="Xaa-Pro-like_dom"/>
</dbReference>
<dbReference type="Gene3D" id="1.10.10.800">
    <property type="match status" value="1"/>
</dbReference>
<dbReference type="SUPFAM" id="SSF53474">
    <property type="entry name" value="alpha/beta-Hydrolases"/>
    <property type="match status" value="1"/>
</dbReference>
<dbReference type="InterPro" id="IPR029058">
    <property type="entry name" value="AB_hydrolase_fold"/>
</dbReference>
<protein>
    <submittedName>
        <fullName evidence="3">Esterase/lipase</fullName>
    </submittedName>
</protein>
<proteinExistence type="predicted"/>
<dbReference type="Gene3D" id="3.40.50.1820">
    <property type="entry name" value="alpha/beta hydrolase"/>
    <property type="match status" value="1"/>
</dbReference>
<evidence type="ECO:0000313" key="4">
    <source>
        <dbReference type="Proteomes" id="UP000031192"/>
    </source>
</evidence>
<dbReference type="PANTHER" id="PTHR22946">
    <property type="entry name" value="DIENELACTONE HYDROLASE DOMAIN-CONTAINING PROTEIN-RELATED"/>
    <property type="match status" value="1"/>
</dbReference>
<comment type="caution">
    <text evidence="3">The sequence shown here is derived from an EMBL/GenBank/DDBJ whole genome shotgun (WGS) entry which is preliminary data.</text>
</comment>
<gene>
    <name evidence="3" type="ORF">MGU_11642</name>
</gene>
<dbReference type="AlphaFoldDB" id="A0A0B4GMN8"/>
<organism evidence="3 4">
    <name type="scientific">Metarhizium guizhouense (strain ARSEF 977)</name>
    <dbReference type="NCBI Taxonomy" id="1276136"/>
    <lineage>
        <taxon>Eukaryota</taxon>
        <taxon>Fungi</taxon>
        <taxon>Dikarya</taxon>
        <taxon>Ascomycota</taxon>
        <taxon>Pezizomycotina</taxon>
        <taxon>Sordariomycetes</taxon>
        <taxon>Hypocreomycetidae</taxon>
        <taxon>Hypocreales</taxon>
        <taxon>Clavicipitaceae</taxon>
        <taxon>Metarhizium</taxon>
    </lineage>
</organism>
<keyword evidence="1" id="KW-0378">Hydrolase</keyword>
<sequence length="230" mass="26164">MRADIEFVTSDHVTLRGWFYQPANASHPLPCLVIAHGFSALKEIDLNSFTEFFVSTLPITCLVYDNRGFGDSNVQHGQPRHKIIPAQQTSNYSDTITYAQLRPEVNKDKIGIWGTSYSGGHVLWVGAVDRHVKVVLLQVPCVDGYSNFHRLIRPDFIPGLNLLFENDRLGRAQGEAAGVLPVVDRDVRKPSALPTPDSYDFFTMWSQKSRWKNNVTIKSCVYPMYRRFQF</sequence>
<dbReference type="Pfam" id="PF02129">
    <property type="entry name" value="Peptidase_S15"/>
    <property type="match status" value="1"/>
</dbReference>
<evidence type="ECO:0000259" key="2">
    <source>
        <dbReference type="Pfam" id="PF02129"/>
    </source>
</evidence>
<evidence type="ECO:0000313" key="3">
    <source>
        <dbReference type="EMBL" id="KID80957.1"/>
    </source>
</evidence>
<dbReference type="EMBL" id="AZNH01000255">
    <property type="protein sequence ID" value="KID80957.1"/>
    <property type="molecule type" value="Genomic_DNA"/>
</dbReference>
<dbReference type="Proteomes" id="UP000031192">
    <property type="component" value="Unassembled WGS sequence"/>
</dbReference>
<feature type="domain" description="Xaa-Pro dipeptidyl-peptidase-like" evidence="2">
    <location>
        <begin position="13"/>
        <end position="147"/>
    </location>
</feature>
<dbReference type="GO" id="GO:0016788">
    <property type="term" value="F:hydrolase activity, acting on ester bonds"/>
    <property type="evidence" value="ECO:0007669"/>
    <property type="project" value="UniProtKB-ARBA"/>
</dbReference>
<name>A0A0B4GMN8_METGA</name>
<dbReference type="PANTHER" id="PTHR22946:SF9">
    <property type="entry name" value="POLYKETIDE TRANSFERASE AF380"/>
    <property type="match status" value="1"/>
</dbReference>
<dbReference type="HOGENOM" id="CLU_048587_1_1_1"/>
<reference evidence="3 4" key="1">
    <citation type="journal article" date="2014" name="Proc. Natl. Acad. Sci. U.S.A.">
        <title>Trajectory and genomic determinants of fungal-pathogen speciation and host adaptation.</title>
        <authorList>
            <person name="Hu X."/>
            <person name="Xiao G."/>
            <person name="Zheng P."/>
            <person name="Shang Y."/>
            <person name="Su Y."/>
            <person name="Zhang X."/>
            <person name="Liu X."/>
            <person name="Zhan S."/>
            <person name="St Leger R.J."/>
            <person name="Wang C."/>
        </authorList>
    </citation>
    <scope>NUCLEOTIDE SEQUENCE [LARGE SCALE GENOMIC DNA]</scope>
    <source>
        <strain evidence="3 4">ARSEF 977</strain>
    </source>
</reference>
<keyword evidence="4" id="KW-1185">Reference proteome</keyword>
<dbReference type="InterPro" id="IPR050261">
    <property type="entry name" value="FrsA_esterase"/>
</dbReference>